<accession>A0A1R3L2Y5</accession>
<dbReference type="AlphaFoldDB" id="A0A1R3L2Y5"/>
<evidence type="ECO:0000313" key="2">
    <source>
        <dbReference type="Proteomes" id="UP000187203"/>
    </source>
</evidence>
<organism evidence="1 2">
    <name type="scientific">Corchorus olitorius</name>
    <dbReference type="NCBI Taxonomy" id="93759"/>
    <lineage>
        <taxon>Eukaryota</taxon>
        <taxon>Viridiplantae</taxon>
        <taxon>Streptophyta</taxon>
        <taxon>Embryophyta</taxon>
        <taxon>Tracheophyta</taxon>
        <taxon>Spermatophyta</taxon>
        <taxon>Magnoliopsida</taxon>
        <taxon>eudicotyledons</taxon>
        <taxon>Gunneridae</taxon>
        <taxon>Pentapetalae</taxon>
        <taxon>rosids</taxon>
        <taxon>malvids</taxon>
        <taxon>Malvales</taxon>
        <taxon>Malvaceae</taxon>
        <taxon>Grewioideae</taxon>
        <taxon>Apeibeae</taxon>
        <taxon>Corchorus</taxon>
    </lineage>
</organism>
<sequence>MLPRAEIVREQRGIGRDHAHQRYALEVMPLGDHLRADQDVDAAFVHGVEQRFGAALAAGGIGVDAGDAGLRKQLAERLFDALGAAPERRDVDVAAVWAVMRDARFVPAVVAAQAPLRLVQHQVRRAARTARQPAARVAGQHRRVAAAVEEQQALFAARQAIGNRVDKRFGQSIANLAPRAAFQVEVDERHARQHRFGLRALRERQACGGGLLGAPPGFQRRRGGAQHHGNVALLGTP</sequence>
<gene>
    <name evidence="1" type="ORF">COLO4_01084</name>
</gene>
<dbReference type="Proteomes" id="UP000187203">
    <property type="component" value="Unassembled WGS sequence"/>
</dbReference>
<keyword evidence="2" id="KW-1185">Reference proteome</keyword>
<reference evidence="2" key="1">
    <citation type="submission" date="2013-09" db="EMBL/GenBank/DDBJ databases">
        <title>Corchorus olitorius genome sequencing.</title>
        <authorList>
            <person name="Alam M."/>
            <person name="Haque M.S."/>
            <person name="Islam M.S."/>
            <person name="Emdad E.M."/>
            <person name="Islam M.M."/>
            <person name="Ahmed B."/>
            <person name="Halim A."/>
            <person name="Hossen Q.M.M."/>
            <person name="Hossain M.Z."/>
            <person name="Ahmed R."/>
            <person name="Khan M.M."/>
            <person name="Islam R."/>
            <person name="Rashid M.M."/>
            <person name="Khan S.A."/>
            <person name="Rahman M.S."/>
            <person name="Alam M."/>
            <person name="Yahiya A.S."/>
            <person name="Khan M.S."/>
            <person name="Azam M.S."/>
            <person name="Haque T."/>
            <person name="Lashkar M.Z.H."/>
            <person name="Akhand A.I."/>
            <person name="Morshed G."/>
            <person name="Roy S."/>
            <person name="Uddin K.S."/>
            <person name="Rabeya T."/>
            <person name="Hossain A.S."/>
            <person name="Chowdhury A."/>
            <person name="Snigdha A.R."/>
            <person name="Mortoza M.S."/>
            <person name="Matin S.A."/>
            <person name="Hoque S.M.E."/>
            <person name="Islam M.K."/>
            <person name="Roy D.K."/>
            <person name="Haider R."/>
            <person name="Moosa M.M."/>
            <person name="Elias S.M."/>
            <person name="Hasan A.M."/>
            <person name="Jahan S."/>
            <person name="Shafiuddin M."/>
            <person name="Mahmood N."/>
            <person name="Shommy N.S."/>
        </authorList>
    </citation>
    <scope>NUCLEOTIDE SEQUENCE [LARGE SCALE GENOMIC DNA]</scope>
    <source>
        <strain evidence="2">cv. O-4</strain>
    </source>
</reference>
<dbReference type="EMBL" id="AWUE01003451">
    <property type="protein sequence ID" value="OMP13723.1"/>
    <property type="molecule type" value="Genomic_DNA"/>
</dbReference>
<proteinExistence type="predicted"/>
<evidence type="ECO:0000313" key="1">
    <source>
        <dbReference type="EMBL" id="OMP13723.1"/>
    </source>
</evidence>
<name>A0A1R3L2Y5_9ROSI</name>
<comment type="caution">
    <text evidence="1">The sequence shown here is derived from an EMBL/GenBank/DDBJ whole genome shotgun (WGS) entry which is preliminary data.</text>
</comment>
<protein>
    <submittedName>
        <fullName evidence="1">Nucleolar complex protein 14</fullName>
    </submittedName>
</protein>